<keyword evidence="1" id="KW-0472">Membrane</keyword>
<proteinExistence type="predicted"/>
<dbReference type="InterPro" id="IPR007462">
    <property type="entry name" value="COV1-like"/>
</dbReference>
<dbReference type="STRING" id="477680.SAMN05421788_1011445"/>
<name>A0A1N7M9H4_9BACT</name>
<dbReference type="RefSeq" id="WP_084206077.1">
    <property type="nucleotide sequence ID" value="NZ_AP017422.1"/>
</dbReference>
<protein>
    <submittedName>
        <fullName evidence="2">Uncharacterized membrane protein</fullName>
    </submittedName>
</protein>
<keyword evidence="1" id="KW-1133">Transmembrane helix</keyword>
<feature type="transmembrane region" description="Helical" evidence="1">
    <location>
        <begin position="75"/>
        <end position="100"/>
    </location>
</feature>
<dbReference type="Proteomes" id="UP000186917">
    <property type="component" value="Unassembled WGS sequence"/>
</dbReference>
<evidence type="ECO:0000256" key="1">
    <source>
        <dbReference type="SAM" id="Phobius"/>
    </source>
</evidence>
<dbReference type="EMBL" id="FTOR01000001">
    <property type="protein sequence ID" value="SIS82611.1"/>
    <property type="molecule type" value="Genomic_DNA"/>
</dbReference>
<sequence>MSMGFKRILVIFRWRRFLQLFLQGLVVLAPIVITVYAVVTLFNTIDNILPNIIHSLFPHVLEHNSTGELERTPGLGFVVVILIVLLVGWISSSFVVTRLVHILDKVLEKTPGVRFIYTSVKDFMEAFAGNKKKFDQPVLVNVDGPDIWRVGFLTQESAAHFELEDYVVVYVPHSYAISGITYLVPRYKVKPIKNTGASDAMKFVVSGGVTHVD</sequence>
<keyword evidence="1" id="KW-0812">Transmembrane</keyword>
<organism evidence="2 3">
    <name type="scientific">Filimonas lacunae</name>
    <dbReference type="NCBI Taxonomy" id="477680"/>
    <lineage>
        <taxon>Bacteria</taxon>
        <taxon>Pseudomonadati</taxon>
        <taxon>Bacteroidota</taxon>
        <taxon>Chitinophagia</taxon>
        <taxon>Chitinophagales</taxon>
        <taxon>Chitinophagaceae</taxon>
        <taxon>Filimonas</taxon>
    </lineage>
</organism>
<keyword evidence="3" id="KW-1185">Reference proteome</keyword>
<reference evidence="3" key="1">
    <citation type="submission" date="2017-01" db="EMBL/GenBank/DDBJ databases">
        <authorList>
            <person name="Varghese N."/>
            <person name="Submissions S."/>
        </authorList>
    </citation>
    <scope>NUCLEOTIDE SEQUENCE [LARGE SCALE GENOMIC DNA]</scope>
    <source>
        <strain evidence="3">DSM 21054</strain>
    </source>
</reference>
<gene>
    <name evidence="2" type="ORF">SAMN05421788_1011445</name>
</gene>
<dbReference type="PANTHER" id="PTHR31876:SF26">
    <property type="entry name" value="PROTEIN LIKE COV 2"/>
    <property type="match status" value="1"/>
</dbReference>
<feature type="transmembrane region" description="Helical" evidence="1">
    <location>
        <begin position="20"/>
        <end position="42"/>
    </location>
</feature>
<dbReference type="AlphaFoldDB" id="A0A1N7M9H4"/>
<accession>A0A1N7M9H4</accession>
<dbReference type="PANTHER" id="PTHR31876">
    <property type="entry name" value="COV-LIKE PROTEIN 1"/>
    <property type="match status" value="1"/>
</dbReference>
<evidence type="ECO:0000313" key="3">
    <source>
        <dbReference type="Proteomes" id="UP000186917"/>
    </source>
</evidence>
<dbReference type="Pfam" id="PF04367">
    <property type="entry name" value="DUF502"/>
    <property type="match status" value="1"/>
</dbReference>
<evidence type="ECO:0000313" key="2">
    <source>
        <dbReference type="EMBL" id="SIS82611.1"/>
    </source>
</evidence>